<accession>A0ABQ1Q8P5</accession>
<organism evidence="1 2">
    <name type="scientific">Pontibacillus salipaludis</name>
    <dbReference type="NCBI Taxonomy" id="1697394"/>
    <lineage>
        <taxon>Bacteria</taxon>
        <taxon>Bacillati</taxon>
        <taxon>Bacillota</taxon>
        <taxon>Bacilli</taxon>
        <taxon>Bacillales</taxon>
        <taxon>Bacillaceae</taxon>
        <taxon>Pontibacillus</taxon>
    </lineage>
</organism>
<dbReference type="EMBL" id="BMIN01000011">
    <property type="protein sequence ID" value="GGD16904.1"/>
    <property type="molecule type" value="Genomic_DNA"/>
</dbReference>
<gene>
    <name evidence="1" type="primary">ytzJ</name>
    <name evidence="1" type="ORF">GCM10011389_25800</name>
</gene>
<name>A0ABQ1Q8P5_9BACI</name>
<reference evidence="2" key="1">
    <citation type="journal article" date="2019" name="Int. J. Syst. Evol. Microbiol.">
        <title>The Global Catalogue of Microorganisms (GCM) 10K type strain sequencing project: providing services to taxonomists for standard genome sequencing and annotation.</title>
        <authorList>
            <consortium name="The Broad Institute Genomics Platform"/>
            <consortium name="The Broad Institute Genome Sequencing Center for Infectious Disease"/>
            <person name="Wu L."/>
            <person name="Ma J."/>
        </authorList>
    </citation>
    <scope>NUCLEOTIDE SEQUENCE [LARGE SCALE GENOMIC DNA]</scope>
    <source>
        <strain evidence="2">CGMCC 1.15353</strain>
    </source>
</reference>
<dbReference type="Proteomes" id="UP000642571">
    <property type="component" value="Unassembled WGS sequence"/>
</dbReference>
<evidence type="ECO:0000313" key="2">
    <source>
        <dbReference type="Proteomes" id="UP000642571"/>
    </source>
</evidence>
<protein>
    <submittedName>
        <fullName evidence="1">Uncharacterized protein</fullName>
    </submittedName>
</protein>
<dbReference type="InterPro" id="IPR058867">
    <property type="entry name" value="YtzJ"/>
</dbReference>
<dbReference type="RefSeq" id="WP_188654381.1">
    <property type="nucleotide sequence ID" value="NZ_BMIN01000011.1"/>
</dbReference>
<sequence length="73" mass="8611">MLIMNRKRMVEDKLDRLTKGQTAYAESRELIRLVKREIQNRQIPVLMDETDSGCWFIPQKNTTTPSDEQLAQM</sequence>
<evidence type="ECO:0000313" key="1">
    <source>
        <dbReference type="EMBL" id="GGD16904.1"/>
    </source>
</evidence>
<proteinExistence type="predicted"/>
<keyword evidence="2" id="KW-1185">Reference proteome</keyword>
<comment type="caution">
    <text evidence="1">The sequence shown here is derived from an EMBL/GenBank/DDBJ whole genome shotgun (WGS) entry which is preliminary data.</text>
</comment>
<dbReference type="Pfam" id="PF26326">
    <property type="entry name" value="YtzJ"/>
    <property type="match status" value="1"/>
</dbReference>